<comment type="similarity">
    <text evidence="4 9">Belongs to the mannonate dehydratase family.</text>
</comment>
<dbReference type="AlphaFoldDB" id="A0A371JPC1"/>
<dbReference type="Gene3D" id="3.20.20.150">
    <property type="entry name" value="Divalent-metal-dependent TIM barrel enzymes"/>
    <property type="match status" value="2"/>
</dbReference>
<evidence type="ECO:0000256" key="2">
    <source>
        <dbReference type="ARBA" id="ARBA00002713"/>
    </source>
</evidence>
<dbReference type="OrthoDB" id="9780250at2"/>
<evidence type="ECO:0000256" key="5">
    <source>
        <dbReference type="ARBA" id="ARBA00012927"/>
    </source>
</evidence>
<dbReference type="PIRSF" id="PIRSF016049">
    <property type="entry name" value="Man_dehyd"/>
    <property type="match status" value="1"/>
</dbReference>
<evidence type="ECO:0000313" key="11">
    <source>
        <dbReference type="EMBL" id="RDY59306.1"/>
    </source>
</evidence>
<evidence type="ECO:0000256" key="9">
    <source>
        <dbReference type="HAMAP-Rule" id="MF_00106"/>
    </source>
</evidence>
<dbReference type="InterPro" id="IPR036237">
    <property type="entry name" value="Xyl_isomerase-like_sf"/>
</dbReference>
<comment type="cofactor">
    <cofactor evidence="9">
        <name>Fe(2+)</name>
        <dbReference type="ChEBI" id="CHEBI:29033"/>
    </cofactor>
    <cofactor evidence="9">
        <name>Mn(2+)</name>
        <dbReference type="ChEBI" id="CHEBI:29035"/>
    </cofactor>
</comment>
<dbReference type="RefSeq" id="WP_116183920.1">
    <property type="nucleotide sequence ID" value="NZ_QTJX01000002.1"/>
</dbReference>
<dbReference type="GO" id="GO:0030145">
    <property type="term" value="F:manganese ion binding"/>
    <property type="evidence" value="ECO:0007669"/>
    <property type="project" value="TreeGrafter"/>
</dbReference>
<dbReference type="Pfam" id="PF03786">
    <property type="entry name" value="UxuA"/>
    <property type="match status" value="1"/>
</dbReference>
<keyword evidence="6 9" id="KW-0408">Iron</keyword>
<name>A0A371JPC1_9FLAO</name>
<evidence type="ECO:0000256" key="1">
    <source>
        <dbReference type="ARBA" id="ARBA00001794"/>
    </source>
</evidence>
<feature type="region of interest" description="Disordered" evidence="10">
    <location>
        <begin position="341"/>
        <end position="363"/>
    </location>
</feature>
<evidence type="ECO:0000256" key="6">
    <source>
        <dbReference type="ARBA" id="ARBA00023004"/>
    </source>
</evidence>
<comment type="function">
    <text evidence="2 9">Catalyzes the dehydration of D-mannonate.</text>
</comment>
<dbReference type="NCBIfam" id="NF003027">
    <property type="entry name" value="PRK03906.1"/>
    <property type="match status" value="1"/>
</dbReference>
<keyword evidence="8 9" id="KW-0456">Lyase</keyword>
<dbReference type="EMBL" id="QTJX01000002">
    <property type="protein sequence ID" value="RDY59306.1"/>
    <property type="molecule type" value="Genomic_DNA"/>
</dbReference>
<organism evidence="11 12">
    <name type="scientific">Flagellimonas nanhaiensis</name>
    <dbReference type="NCBI Taxonomy" id="2292706"/>
    <lineage>
        <taxon>Bacteria</taxon>
        <taxon>Pseudomonadati</taxon>
        <taxon>Bacteroidota</taxon>
        <taxon>Flavobacteriia</taxon>
        <taxon>Flavobacteriales</taxon>
        <taxon>Flavobacteriaceae</taxon>
        <taxon>Flagellimonas</taxon>
    </lineage>
</organism>
<gene>
    <name evidence="9 11" type="primary">uxuA</name>
    <name evidence="11" type="ORF">DX873_07870</name>
</gene>
<dbReference type="SUPFAM" id="SSF51658">
    <property type="entry name" value="Xylose isomerase-like"/>
    <property type="match status" value="1"/>
</dbReference>
<evidence type="ECO:0000256" key="4">
    <source>
        <dbReference type="ARBA" id="ARBA00007389"/>
    </source>
</evidence>
<protein>
    <recommendedName>
        <fullName evidence="5 9">Mannonate dehydratase</fullName>
        <ecNumber evidence="5 9">4.2.1.8</ecNumber>
    </recommendedName>
    <alternativeName>
        <fullName evidence="9">D-mannonate hydro-lyase</fullName>
    </alternativeName>
</protein>
<keyword evidence="12" id="KW-1185">Reference proteome</keyword>
<comment type="pathway">
    <text evidence="3 9">Carbohydrate metabolism; pentose and glucuronate interconversion.</text>
</comment>
<reference evidence="11 12" key="1">
    <citation type="submission" date="2018-08" db="EMBL/GenBank/DDBJ databases">
        <title>Muricauda nanhaiensis sp. nov., isolated from seawater of the South China Sea.</title>
        <authorList>
            <person name="Dang Y."/>
        </authorList>
    </citation>
    <scope>NUCLEOTIDE SEQUENCE [LARGE SCALE GENOMIC DNA]</scope>
    <source>
        <strain evidence="11 12">SM1704</strain>
    </source>
</reference>
<dbReference type="InterPro" id="IPR004628">
    <property type="entry name" value="Man_deHydtase"/>
</dbReference>
<evidence type="ECO:0000313" key="12">
    <source>
        <dbReference type="Proteomes" id="UP000261828"/>
    </source>
</evidence>
<keyword evidence="7 9" id="KW-0464">Manganese</keyword>
<comment type="caution">
    <text evidence="11">The sequence shown here is derived from an EMBL/GenBank/DDBJ whole genome shotgun (WGS) entry which is preliminary data.</text>
</comment>
<dbReference type="PANTHER" id="PTHR30387">
    <property type="entry name" value="MANNONATE DEHYDRATASE"/>
    <property type="match status" value="1"/>
</dbReference>
<dbReference type="NCBIfam" id="TIGR00695">
    <property type="entry name" value="uxuA"/>
    <property type="match status" value="1"/>
</dbReference>
<evidence type="ECO:0000256" key="3">
    <source>
        <dbReference type="ARBA" id="ARBA00004892"/>
    </source>
</evidence>
<comment type="catalytic activity">
    <reaction evidence="1 9">
        <text>D-mannonate = 2-dehydro-3-deoxy-D-gluconate + H2O</text>
        <dbReference type="Rhea" id="RHEA:20097"/>
        <dbReference type="ChEBI" id="CHEBI:15377"/>
        <dbReference type="ChEBI" id="CHEBI:17767"/>
        <dbReference type="ChEBI" id="CHEBI:57990"/>
        <dbReference type="EC" id="4.2.1.8"/>
    </reaction>
</comment>
<dbReference type="Proteomes" id="UP000261828">
    <property type="component" value="Unassembled WGS sequence"/>
</dbReference>
<dbReference type="UniPathway" id="UPA00246"/>
<proteinExistence type="inferred from homology"/>
<dbReference type="PANTHER" id="PTHR30387:SF2">
    <property type="entry name" value="MANNONATE DEHYDRATASE"/>
    <property type="match status" value="1"/>
</dbReference>
<dbReference type="HAMAP" id="MF_00106">
    <property type="entry name" value="UxuA"/>
    <property type="match status" value="1"/>
</dbReference>
<dbReference type="GO" id="GO:0008198">
    <property type="term" value="F:ferrous iron binding"/>
    <property type="evidence" value="ECO:0007669"/>
    <property type="project" value="TreeGrafter"/>
</dbReference>
<evidence type="ECO:0000256" key="8">
    <source>
        <dbReference type="ARBA" id="ARBA00023239"/>
    </source>
</evidence>
<evidence type="ECO:0000256" key="10">
    <source>
        <dbReference type="SAM" id="MobiDB-lite"/>
    </source>
</evidence>
<accession>A0A371JPC1</accession>
<evidence type="ECO:0000256" key="7">
    <source>
        <dbReference type="ARBA" id="ARBA00023211"/>
    </source>
</evidence>
<dbReference type="GO" id="GO:0042840">
    <property type="term" value="P:D-glucuronate catabolic process"/>
    <property type="evidence" value="ECO:0007669"/>
    <property type="project" value="TreeGrafter"/>
</dbReference>
<dbReference type="EC" id="4.2.1.8" evidence="5 9"/>
<sequence>MLETWRWYGPEDPVTLSDIKQAGAKGIVTALHHIPNGDIWPVEEIEKRKKTIEDQGLVWSVVESLPVHEEIKTRSGDFKKHIANYKESLANLAKCGVNVVCYNFMPILDWTRTNLDFEVEDGSKALYFSLYDLIVFDVFVLKRSGARESYTQTQIAKAEKRYKDMSSTEVWQLVKNIIAGLPGSEESYPVPKEGYDLSKFRTILGAYDAIDRAKMQEHLVLFLQEIIPVAEAHGVLMCIHPDDPPFSILGLPRIMCNEEDYAHIFSKVDSINNGITFCTGSLGVIEENNLPSMFERFANRVHFLHLRNTTRDAEGNFYEANHLEGDTDMYTMVKKISLEQRRRASEGREDAQIPMRPDHGHQMLDDLDKKTNPGYSAIGRLRGLAELRGLQMGIEKSLAQ</sequence>
<dbReference type="GO" id="GO:0008927">
    <property type="term" value="F:mannonate dehydratase activity"/>
    <property type="evidence" value="ECO:0007669"/>
    <property type="project" value="UniProtKB-UniRule"/>
</dbReference>